<dbReference type="InterPro" id="IPR027486">
    <property type="entry name" value="Ribosomal_uS10_dom"/>
</dbReference>
<proteinExistence type="predicted"/>
<dbReference type="GO" id="GO:1990904">
    <property type="term" value="C:ribonucleoprotein complex"/>
    <property type="evidence" value="ECO:0007669"/>
    <property type="project" value="UniProtKB-KW"/>
</dbReference>
<dbReference type="GO" id="GO:0005761">
    <property type="term" value="C:mitochondrial ribosome"/>
    <property type="evidence" value="ECO:0007669"/>
    <property type="project" value="InterPro"/>
</dbReference>
<evidence type="ECO:0000256" key="1">
    <source>
        <dbReference type="ARBA" id="ARBA00022980"/>
    </source>
</evidence>
<dbReference type="InterPro" id="IPR027487">
    <property type="entry name" value="Ribosomal_mL48"/>
</dbReference>
<sequence>MFARLKNAFVLITICPPSSSVSPLRRFQYDIRVRNLDPPYLSARPPIPPYPELQFDIKCLDFVVLETFCKYFRRVISLLGLTTNGFPLPANRTTYKLYHPNSTKVRTEFELSSYHRVYRVQDMKAIHLPLLMDILCQNLPEGVELSVGQTDPNADEARYVPQLEVHALQAELSKLNTP</sequence>
<dbReference type="AlphaFoldDB" id="A0AAV2TY22"/>
<feature type="domain" description="Small ribosomal subunit protein uS10" evidence="3">
    <location>
        <begin position="54"/>
        <end position="148"/>
    </location>
</feature>
<accession>A0AAV2TY22</accession>
<keyword evidence="2" id="KW-0687">Ribonucleoprotein</keyword>
<dbReference type="PANTHER" id="PTHR13473">
    <property type="entry name" value="MITOCHONDRIAL RIBOSOMAL PROTEIN L48"/>
    <property type="match status" value="1"/>
</dbReference>
<dbReference type="Gene3D" id="3.30.70.600">
    <property type="entry name" value="Ribosomal protein S10 domain"/>
    <property type="match status" value="1"/>
</dbReference>
<dbReference type="SMART" id="SM01403">
    <property type="entry name" value="Ribosomal_S10"/>
    <property type="match status" value="1"/>
</dbReference>
<organism evidence="4 5">
    <name type="scientific">Calicophoron daubneyi</name>
    <name type="common">Rumen fluke</name>
    <name type="synonym">Paramphistomum daubneyi</name>
    <dbReference type="NCBI Taxonomy" id="300641"/>
    <lineage>
        <taxon>Eukaryota</taxon>
        <taxon>Metazoa</taxon>
        <taxon>Spiralia</taxon>
        <taxon>Lophotrochozoa</taxon>
        <taxon>Platyhelminthes</taxon>
        <taxon>Trematoda</taxon>
        <taxon>Digenea</taxon>
        <taxon>Plagiorchiida</taxon>
        <taxon>Pronocephalata</taxon>
        <taxon>Paramphistomoidea</taxon>
        <taxon>Paramphistomidae</taxon>
        <taxon>Calicophoron</taxon>
    </lineage>
</organism>
<protein>
    <recommendedName>
        <fullName evidence="3">Small ribosomal subunit protein uS10 domain-containing protein</fullName>
    </recommendedName>
</protein>
<reference evidence="4" key="1">
    <citation type="submission" date="2024-06" db="EMBL/GenBank/DDBJ databases">
        <authorList>
            <person name="Liu X."/>
            <person name="Lenzi L."/>
            <person name="Haldenby T S."/>
            <person name="Uol C."/>
        </authorList>
    </citation>
    <scope>NUCLEOTIDE SEQUENCE</scope>
</reference>
<name>A0AAV2TY22_CALDB</name>
<dbReference type="SUPFAM" id="SSF54999">
    <property type="entry name" value="Ribosomal protein S10"/>
    <property type="match status" value="1"/>
</dbReference>
<evidence type="ECO:0000259" key="3">
    <source>
        <dbReference type="SMART" id="SM01403"/>
    </source>
</evidence>
<dbReference type="EMBL" id="CAXLJL010000933">
    <property type="protein sequence ID" value="CAL5141926.1"/>
    <property type="molecule type" value="Genomic_DNA"/>
</dbReference>
<evidence type="ECO:0000256" key="2">
    <source>
        <dbReference type="ARBA" id="ARBA00023274"/>
    </source>
</evidence>
<dbReference type="Pfam" id="PF00338">
    <property type="entry name" value="Ribosomal_S10"/>
    <property type="match status" value="1"/>
</dbReference>
<dbReference type="PANTHER" id="PTHR13473:SF0">
    <property type="entry name" value="LARGE RIBOSOMAL SUBUNIT PROTEIN ML48"/>
    <property type="match status" value="1"/>
</dbReference>
<dbReference type="InterPro" id="IPR036838">
    <property type="entry name" value="Ribosomal_uS10_dom_sf"/>
</dbReference>
<keyword evidence="1" id="KW-0689">Ribosomal protein</keyword>
<evidence type="ECO:0000313" key="5">
    <source>
        <dbReference type="Proteomes" id="UP001497525"/>
    </source>
</evidence>
<gene>
    <name evidence="4" type="ORF">CDAUBV1_LOCUS17217</name>
</gene>
<evidence type="ECO:0000313" key="4">
    <source>
        <dbReference type="EMBL" id="CAL5141926.1"/>
    </source>
</evidence>
<dbReference type="Proteomes" id="UP001497525">
    <property type="component" value="Unassembled WGS sequence"/>
</dbReference>
<comment type="caution">
    <text evidence="4">The sequence shown here is derived from an EMBL/GenBank/DDBJ whole genome shotgun (WGS) entry which is preliminary data.</text>
</comment>